<evidence type="ECO:0000256" key="3">
    <source>
        <dbReference type="ARBA" id="ARBA00005161"/>
    </source>
</evidence>
<dbReference type="Gene3D" id="3.20.20.70">
    <property type="entry name" value="Aldolase class I"/>
    <property type="match status" value="1"/>
</dbReference>
<dbReference type="InterPro" id="IPR013785">
    <property type="entry name" value="Aldolase_TIM"/>
</dbReference>
<dbReference type="GO" id="GO:0044205">
    <property type="term" value="P:'de novo' UMP biosynthetic process"/>
    <property type="evidence" value="ECO:0007669"/>
    <property type="project" value="UniProtKB-UniRule"/>
</dbReference>
<evidence type="ECO:0000256" key="7">
    <source>
        <dbReference type="ARBA" id="ARBA00022630"/>
    </source>
</evidence>
<evidence type="ECO:0000313" key="15">
    <source>
        <dbReference type="EMBL" id="SJZ61679.1"/>
    </source>
</evidence>
<feature type="binding site" evidence="13">
    <location>
        <position position="283"/>
    </location>
    <ligand>
        <name>FMN</name>
        <dbReference type="ChEBI" id="CHEBI:58210"/>
    </ligand>
</feature>
<dbReference type="NCBIfam" id="NF003652">
    <property type="entry name" value="PRK05286.2-5"/>
    <property type="match status" value="1"/>
</dbReference>
<comment type="subcellular location">
    <subcellularLocation>
        <location evidence="2 13">Cell membrane</location>
        <topology evidence="2 13">Peripheral membrane protein</topology>
    </subcellularLocation>
</comment>
<dbReference type="GO" id="GO:0005886">
    <property type="term" value="C:plasma membrane"/>
    <property type="evidence" value="ECO:0007669"/>
    <property type="project" value="UniProtKB-SubCell"/>
</dbReference>
<keyword evidence="8 13" id="KW-0288">FMN</keyword>
<feature type="binding site" evidence="13">
    <location>
        <position position="154"/>
    </location>
    <ligand>
        <name>FMN</name>
        <dbReference type="ChEBI" id="CHEBI:58210"/>
    </ligand>
</feature>
<dbReference type="STRING" id="1122192.SAMN02745673_00936"/>
<feature type="domain" description="Dihydroorotate dehydrogenase catalytic" evidence="14">
    <location>
        <begin position="57"/>
        <end position="353"/>
    </location>
</feature>
<feature type="binding site" evidence="13">
    <location>
        <position position="187"/>
    </location>
    <ligand>
        <name>FMN</name>
        <dbReference type="ChEBI" id="CHEBI:58210"/>
    </ligand>
</feature>
<feature type="binding site" evidence="13">
    <location>
        <begin position="122"/>
        <end position="126"/>
    </location>
    <ligand>
        <name>substrate</name>
    </ligand>
</feature>
<dbReference type="PROSITE" id="PS00912">
    <property type="entry name" value="DHODEHASE_2"/>
    <property type="match status" value="1"/>
</dbReference>
<keyword evidence="16" id="KW-1185">Reference proteome</keyword>
<evidence type="ECO:0000256" key="13">
    <source>
        <dbReference type="HAMAP-Rule" id="MF_00225"/>
    </source>
</evidence>
<evidence type="ECO:0000313" key="16">
    <source>
        <dbReference type="Proteomes" id="UP000190637"/>
    </source>
</evidence>
<feature type="binding site" evidence="13">
    <location>
        <position position="77"/>
    </location>
    <ligand>
        <name>substrate</name>
    </ligand>
</feature>
<feature type="binding site" evidence="13">
    <location>
        <position position="229"/>
    </location>
    <ligand>
        <name>FMN</name>
        <dbReference type="ChEBI" id="CHEBI:58210"/>
    </ligand>
</feature>
<evidence type="ECO:0000256" key="8">
    <source>
        <dbReference type="ARBA" id="ARBA00022643"/>
    </source>
</evidence>
<dbReference type="InterPro" id="IPR005720">
    <property type="entry name" value="Dihydroorotate_DH_cat"/>
</dbReference>
<gene>
    <name evidence="13" type="primary">pyrD</name>
    <name evidence="15" type="ORF">SAMN02745673_00936</name>
</gene>
<dbReference type="PROSITE" id="PS00911">
    <property type="entry name" value="DHODEHASE_1"/>
    <property type="match status" value="1"/>
</dbReference>
<accession>A0A1T4M3V9</accession>
<dbReference type="NCBIfam" id="NF003648">
    <property type="entry name" value="PRK05286.2-1"/>
    <property type="match status" value="1"/>
</dbReference>
<organism evidence="15 16">
    <name type="scientific">Marinactinospora thermotolerans DSM 45154</name>
    <dbReference type="NCBI Taxonomy" id="1122192"/>
    <lineage>
        <taxon>Bacteria</taxon>
        <taxon>Bacillati</taxon>
        <taxon>Actinomycetota</taxon>
        <taxon>Actinomycetes</taxon>
        <taxon>Streptosporangiales</taxon>
        <taxon>Nocardiopsidaceae</taxon>
        <taxon>Marinactinospora</taxon>
    </lineage>
</organism>
<feature type="binding site" evidence="13">
    <location>
        <position position="312"/>
    </location>
    <ligand>
        <name>FMN</name>
        <dbReference type="ChEBI" id="CHEBI:58210"/>
    </ligand>
</feature>
<dbReference type="EMBL" id="FUWS01000002">
    <property type="protein sequence ID" value="SJZ61679.1"/>
    <property type="molecule type" value="Genomic_DNA"/>
</dbReference>
<dbReference type="CDD" id="cd04738">
    <property type="entry name" value="DHOD_2_like"/>
    <property type="match status" value="1"/>
</dbReference>
<dbReference type="EC" id="1.3.5.2" evidence="13"/>
<evidence type="ECO:0000256" key="9">
    <source>
        <dbReference type="ARBA" id="ARBA00022975"/>
    </source>
</evidence>
<comment type="similarity">
    <text evidence="4 13">Belongs to the dihydroorotate dehydrogenase family. Type 2 subfamily.</text>
</comment>
<feature type="binding site" evidence="13">
    <location>
        <begin position="258"/>
        <end position="259"/>
    </location>
    <ligand>
        <name>substrate</name>
    </ligand>
</feature>
<comment type="function">
    <text evidence="1 13">Catalyzes the conversion of dihydroorotate to orotate with quinone as electron acceptor.</text>
</comment>
<reference evidence="15 16" key="1">
    <citation type="submission" date="2017-02" db="EMBL/GenBank/DDBJ databases">
        <authorList>
            <person name="Peterson S.W."/>
        </authorList>
    </citation>
    <scope>NUCLEOTIDE SEQUENCE [LARGE SCALE GENOMIC DNA]</scope>
    <source>
        <strain evidence="15 16">DSM 45154</strain>
    </source>
</reference>
<comment type="subunit">
    <text evidence="5 13">Monomer.</text>
</comment>
<dbReference type="GO" id="GO:0006207">
    <property type="term" value="P:'de novo' pyrimidine nucleobase biosynthetic process"/>
    <property type="evidence" value="ECO:0007669"/>
    <property type="project" value="UniProtKB-UniRule"/>
</dbReference>
<comment type="pathway">
    <text evidence="3 13">Pyrimidine metabolism; UMP biosynthesis via de novo pathway; orotate from (S)-dihydroorotate (quinone route): step 1/1.</text>
</comment>
<dbReference type="HAMAP" id="MF_00225">
    <property type="entry name" value="DHO_dh_type2"/>
    <property type="match status" value="1"/>
</dbReference>
<feature type="binding site" evidence="13">
    <location>
        <position position="187"/>
    </location>
    <ligand>
        <name>substrate</name>
    </ligand>
</feature>
<dbReference type="GO" id="GO:0106430">
    <property type="term" value="F:dihydroorotate dehydrogenase (quinone) activity"/>
    <property type="evidence" value="ECO:0007669"/>
    <property type="project" value="UniProtKB-EC"/>
</dbReference>
<dbReference type="NCBIfam" id="TIGR01036">
    <property type="entry name" value="pyrD_sub2"/>
    <property type="match status" value="1"/>
</dbReference>
<dbReference type="FunFam" id="3.20.20.70:FF:000123">
    <property type="entry name" value="Dihydroorotate dehydrogenase (quinone)"/>
    <property type="match status" value="1"/>
</dbReference>
<feature type="active site" description="Nucleophile" evidence="13">
    <location>
        <position position="190"/>
    </location>
</feature>
<dbReference type="OrthoDB" id="9802377at2"/>
<dbReference type="AlphaFoldDB" id="A0A1T4M3V9"/>
<dbReference type="Proteomes" id="UP000190637">
    <property type="component" value="Unassembled WGS sequence"/>
</dbReference>
<proteinExistence type="inferred from homology"/>
<dbReference type="Pfam" id="PF01180">
    <property type="entry name" value="DHO_dh"/>
    <property type="match status" value="1"/>
</dbReference>
<keyword evidence="7 13" id="KW-0285">Flavoprotein</keyword>
<name>A0A1T4M3V9_9ACTN</name>
<dbReference type="PANTHER" id="PTHR48109:SF4">
    <property type="entry name" value="DIHYDROOROTATE DEHYDROGENASE (QUINONE), MITOCHONDRIAL"/>
    <property type="match status" value="1"/>
</dbReference>
<comment type="catalytic activity">
    <reaction evidence="12 13">
        <text>(S)-dihydroorotate + a quinone = orotate + a quinol</text>
        <dbReference type="Rhea" id="RHEA:30187"/>
        <dbReference type="ChEBI" id="CHEBI:24646"/>
        <dbReference type="ChEBI" id="CHEBI:30839"/>
        <dbReference type="ChEBI" id="CHEBI:30864"/>
        <dbReference type="ChEBI" id="CHEBI:132124"/>
        <dbReference type="EC" id="1.3.5.2"/>
    </reaction>
</comment>
<dbReference type="NCBIfam" id="NF003645">
    <property type="entry name" value="PRK05286.1-2"/>
    <property type="match status" value="1"/>
</dbReference>
<feature type="binding site" evidence="13">
    <location>
        <position position="257"/>
    </location>
    <ligand>
        <name>FMN</name>
        <dbReference type="ChEBI" id="CHEBI:58210"/>
    </ligand>
</feature>
<dbReference type="UniPathway" id="UPA00070">
    <property type="reaction ID" value="UER00946"/>
</dbReference>
<evidence type="ECO:0000256" key="6">
    <source>
        <dbReference type="ARBA" id="ARBA00022475"/>
    </source>
</evidence>
<dbReference type="PANTHER" id="PTHR48109">
    <property type="entry name" value="DIHYDROOROTATE DEHYDROGENASE (QUINONE), MITOCHONDRIAL-RELATED"/>
    <property type="match status" value="1"/>
</dbReference>
<feature type="binding site" evidence="13">
    <location>
        <position position="192"/>
    </location>
    <ligand>
        <name>substrate</name>
    </ligand>
</feature>
<evidence type="ECO:0000256" key="2">
    <source>
        <dbReference type="ARBA" id="ARBA00004202"/>
    </source>
</evidence>
<evidence type="ECO:0000256" key="5">
    <source>
        <dbReference type="ARBA" id="ARBA00011245"/>
    </source>
</evidence>
<evidence type="ECO:0000256" key="12">
    <source>
        <dbReference type="ARBA" id="ARBA00048639"/>
    </source>
</evidence>
<evidence type="ECO:0000256" key="11">
    <source>
        <dbReference type="ARBA" id="ARBA00023136"/>
    </source>
</evidence>
<feature type="binding site" evidence="13">
    <location>
        <begin position="73"/>
        <end position="77"/>
    </location>
    <ligand>
        <name>FMN</name>
        <dbReference type="ChEBI" id="CHEBI:58210"/>
    </ligand>
</feature>
<comment type="cofactor">
    <cofactor evidence="13">
        <name>FMN</name>
        <dbReference type="ChEBI" id="CHEBI:58210"/>
    </cofactor>
    <text evidence="13">Binds 1 FMN per subunit.</text>
</comment>
<sequence length="382" mass="40698">MTAGPVLYQLLFHAVLRRMDAEQAHHLSFAALRASANVPGVAEAMRRVLGPRDPELRIHALGREFAGPLGLAAGFDKNAHGVAGLVALGFGHVEVGTVTARPQPGNPKPRLFRLVADRAIVNRMGFNNEGSAVVSERLRAHRARHGRRHVIGANIGKTKVVPENEAIADYVTSARRFADVADYLVVNVSSPNTPGLRNLQAVEHLRPLLTEVRRTLDDAGHPELPLLVKIAPDLADADIDAVADLALELGLHGIIATNTTIAREGLRTDPAQVDAAGAGGLSGAPLKHRSLEVLKRLRARVGDRIVLIAVGGVETPVDAWLRIRAGATLVQGYTGLIYGGPLWPRRIHKGLARLARAAGYASVADAVGVDVDLAVRDRAPAR</sequence>
<dbReference type="InterPro" id="IPR050074">
    <property type="entry name" value="DHO_dehydrogenase"/>
</dbReference>
<keyword evidence="9 13" id="KW-0665">Pyrimidine biosynthesis</keyword>
<keyword evidence="6 13" id="KW-1003">Cell membrane</keyword>
<evidence type="ECO:0000256" key="4">
    <source>
        <dbReference type="ARBA" id="ARBA00005359"/>
    </source>
</evidence>
<keyword evidence="11 13" id="KW-0472">Membrane</keyword>
<feature type="binding site" evidence="13">
    <location>
        <begin position="333"/>
        <end position="334"/>
    </location>
    <ligand>
        <name>FMN</name>
        <dbReference type="ChEBI" id="CHEBI:58210"/>
    </ligand>
</feature>
<feature type="binding site" evidence="13">
    <location>
        <position position="97"/>
    </location>
    <ligand>
        <name>FMN</name>
        <dbReference type="ChEBI" id="CHEBI:58210"/>
    </ligand>
</feature>
<dbReference type="RefSeq" id="WP_078760334.1">
    <property type="nucleotide sequence ID" value="NZ_FUWS01000002.1"/>
</dbReference>
<protein>
    <recommendedName>
        <fullName evidence="13">Dihydroorotate dehydrogenase (quinone)</fullName>
        <ecNumber evidence="13">1.3.5.2</ecNumber>
    </recommendedName>
    <alternativeName>
        <fullName evidence="13">DHOdehase</fullName>
        <shortName evidence="13">DHOD</shortName>
        <shortName evidence="13">DHODase</shortName>
    </alternativeName>
    <alternativeName>
        <fullName evidence="13">Dihydroorotate oxidase</fullName>
    </alternativeName>
</protein>
<evidence type="ECO:0000256" key="10">
    <source>
        <dbReference type="ARBA" id="ARBA00023002"/>
    </source>
</evidence>
<dbReference type="InterPro" id="IPR001295">
    <property type="entry name" value="Dihydroorotate_DH_CS"/>
</dbReference>
<keyword evidence="10 13" id="KW-0560">Oxidoreductase</keyword>
<dbReference type="InterPro" id="IPR005719">
    <property type="entry name" value="Dihydroorotate_DH_2"/>
</dbReference>
<dbReference type="GO" id="GO:0005737">
    <property type="term" value="C:cytoplasm"/>
    <property type="evidence" value="ECO:0007669"/>
    <property type="project" value="InterPro"/>
</dbReference>
<dbReference type="SUPFAM" id="SSF51395">
    <property type="entry name" value="FMN-linked oxidoreductases"/>
    <property type="match status" value="1"/>
</dbReference>
<evidence type="ECO:0000256" key="1">
    <source>
        <dbReference type="ARBA" id="ARBA00003125"/>
    </source>
</evidence>
<evidence type="ECO:0000259" key="14">
    <source>
        <dbReference type="Pfam" id="PF01180"/>
    </source>
</evidence>